<comment type="similarity">
    <text evidence="1">Belongs to the helicase family. UvrD subfamily.</text>
</comment>
<proteinExistence type="inferred from homology"/>
<dbReference type="NCBIfam" id="NF008276">
    <property type="entry name" value="PRK11054.1"/>
    <property type="match status" value="1"/>
</dbReference>
<evidence type="ECO:0000256" key="2">
    <source>
        <dbReference type="ARBA" id="ARBA00022741"/>
    </source>
</evidence>
<dbReference type="InterPro" id="IPR013986">
    <property type="entry name" value="DExx_box_DNA_helicase_dom_sf"/>
</dbReference>
<dbReference type="GO" id="GO:0003678">
    <property type="term" value="F:DNA helicase activity"/>
    <property type="evidence" value="ECO:0007669"/>
    <property type="project" value="UniProtKB-EC"/>
</dbReference>
<feature type="domain" description="UvrD-like helicase ATP-binding" evidence="11">
    <location>
        <begin position="198"/>
        <end position="512"/>
    </location>
</feature>
<feature type="binding site" evidence="10">
    <location>
        <begin position="219"/>
        <end position="226"/>
    </location>
    <ligand>
        <name>ATP</name>
        <dbReference type="ChEBI" id="CHEBI:30616"/>
    </ligand>
</feature>
<dbReference type="Gene3D" id="1.10.10.160">
    <property type="match status" value="1"/>
</dbReference>
<keyword evidence="3 10" id="KW-0378">Hydrolase</keyword>
<evidence type="ECO:0000256" key="9">
    <source>
        <dbReference type="ARBA" id="ARBA00048988"/>
    </source>
</evidence>
<dbReference type="InterPro" id="IPR000212">
    <property type="entry name" value="DNA_helicase_UvrD/REP"/>
</dbReference>
<dbReference type="EMBL" id="JAUEOZ010000002">
    <property type="protein sequence ID" value="MDN2483741.1"/>
    <property type="molecule type" value="Genomic_DNA"/>
</dbReference>
<keyword evidence="5 10" id="KW-0067">ATP-binding</keyword>
<comment type="catalytic activity">
    <reaction evidence="9">
        <text>ATP + H2O = ADP + phosphate + H(+)</text>
        <dbReference type="Rhea" id="RHEA:13065"/>
        <dbReference type="ChEBI" id="CHEBI:15377"/>
        <dbReference type="ChEBI" id="CHEBI:15378"/>
        <dbReference type="ChEBI" id="CHEBI:30616"/>
        <dbReference type="ChEBI" id="CHEBI:43474"/>
        <dbReference type="ChEBI" id="CHEBI:456216"/>
        <dbReference type="EC" id="5.6.2.4"/>
    </reaction>
</comment>
<dbReference type="InterPro" id="IPR014016">
    <property type="entry name" value="UvrD-like_ATP-bd"/>
</dbReference>
<dbReference type="EC" id="5.6.2.4" evidence="8"/>
<dbReference type="Pfam" id="PF12462">
    <property type="entry name" value="Helicase_IV_N"/>
    <property type="match status" value="1"/>
</dbReference>
<dbReference type="CDD" id="cd18807">
    <property type="entry name" value="SF1_C_UvrD"/>
    <property type="match status" value="1"/>
</dbReference>
<evidence type="ECO:0000256" key="10">
    <source>
        <dbReference type="PROSITE-ProRule" id="PRU00560"/>
    </source>
</evidence>
<dbReference type="GO" id="GO:0016787">
    <property type="term" value="F:hydrolase activity"/>
    <property type="evidence" value="ECO:0007669"/>
    <property type="project" value="UniProtKB-KW"/>
</dbReference>
<keyword evidence="6" id="KW-0413">Isomerase</keyword>
<dbReference type="Gene3D" id="3.40.50.300">
    <property type="entry name" value="P-loop containing nucleotide triphosphate hydrolases"/>
    <property type="match status" value="2"/>
</dbReference>
<dbReference type="SUPFAM" id="SSF52540">
    <property type="entry name" value="P-loop containing nucleoside triphosphate hydrolases"/>
    <property type="match status" value="1"/>
</dbReference>
<dbReference type="PANTHER" id="PTHR11070:SF63">
    <property type="entry name" value="DNA HELICASE IV"/>
    <property type="match status" value="1"/>
</dbReference>
<dbReference type="InterPro" id="IPR022161">
    <property type="entry name" value="Helicase_IV_N"/>
</dbReference>
<comment type="caution">
    <text evidence="12">The sequence shown here is derived from an EMBL/GenBank/DDBJ whole genome shotgun (WGS) entry which is preliminary data.</text>
</comment>
<dbReference type="PANTHER" id="PTHR11070">
    <property type="entry name" value="UVRD / RECB / PCRA DNA HELICASE FAMILY MEMBER"/>
    <property type="match status" value="1"/>
</dbReference>
<gene>
    <name evidence="12" type="primary">helD</name>
    <name evidence="12" type="ORF">QWJ08_20535</name>
</gene>
<comment type="catalytic activity">
    <reaction evidence="7">
        <text>Couples ATP hydrolysis with the unwinding of duplex DNA by translocating in the 3'-5' direction.</text>
        <dbReference type="EC" id="5.6.2.4"/>
    </reaction>
</comment>
<dbReference type="Pfam" id="PF13361">
    <property type="entry name" value="UvrD_C"/>
    <property type="match status" value="1"/>
</dbReference>
<dbReference type="PROSITE" id="PS51198">
    <property type="entry name" value="UVRD_HELICASE_ATP_BIND"/>
    <property type="match status" value="1"/>
</dbReference>
<keyword evidence="2 10" id="KW-0547">Nucleotide-binding</keyword>
<keyword evidence="13" id="KW-1185">Reference proteome</keyword>
<evidence type="ECO:0000256" key="1">
    <source>
        <dbReference type="ARBA" id="ARBA00009922"/>
    </source>
</evidence>
<evidence type="ECO:0000256" key="7">
    <source>
        <dbReference type="ARBA" id="ARBA00034617"/>
    </source>
</evidence>
<evidence type="ECO:0000256" key="3">
    <source>
        <dbReference type="ARBA" id="ARBA00022801"/>
    </source>
</evidence>
<evidence type="ECO:0000313" key="13">
    <source>
        <dbReference type="Proteomes" id="UP001169719"/>
    </source>
</evidence>
<evidence type="ECO:0000313" key="12">
    <source>
        <dbReference type="EMBL" id="MDN2483741.1"/>
    </source>
</evidence>
<dbReference type="Pfam" id="PF00580">
    <property type="entry name" value="UvrD-helicase"/>
    <property type="match status" value="1"/>
</dbReference>
<evidence type="ECO:0000256" key="4">
    <source>
        <dbReference type="ARBA" id="ARBA00022806"/>
    </source>
</evidence>
<accession>A0ABT7Y6S0</accession>
<evidence type="ECO:0000256" key="5">
    <source>
        <dbReference type="ARBA" id="ARBA00022840"/>
    </source>
</evidence>
<evidence type="ECO:0000256" key="6">
    <source>
        <dbReference type="ARBA" id="ARBA00023235"/>
    </source>
</evidence>
<protein>
    <recommendedName>
        <fullName evidence="8">DNA 3'-5' helicase</fullName>
        <ecNumber evidence="8">5.6.2.4</ecNumber>
    </recommendedName>
</protein>
<dbReference type="RefSeq" id="WP_289963810.1">
    <property type="nucleotide sequence ID" value="NZ_JAUEOZ010000002.1"/>
</dbReference>
<dbReference type="InterPro" id="IPR027417">
    <property type="entry name" value="P-loop_NTPase"/>
</dbReference>
<organism evidence="12 13">
    <name type="scientific">Vibrio agarivorans</name>
    <dbReference type="NCBI Taxonomy" id="153622"/>
    <lineage>
        <taxon>Bacteria</taxon>
        <taxon>Pseudomonadati</taxon>
        <taxon>Pseudomonadota</taxon>
        <taxon>Gammaproteobacteria</taxon>
        <taxon>Vibrionales</taxon>
        <taxon>Vibrionaceae</taxon>
        <taxon>Vibrio</taxon>
    </lineage>
</organism>
<evidence type="ECO:0000259" key="11">
    <source>
        <dbReference type="PROSITE" id="PS51198"/>
    </source>
</evidence>
<evidence type="ECO:0000256" key="8">
    <source>
        <dbReference type="ARBA" id="ARBA00034808"/>
    </source>
</evidence>
<dbReference type="Proteomes" id="UP001169719">
    <property type="component" value="Unassembled WGS sequence"/>
</dbReference>
<reference evidence="12" key="1">
    <citation type="submission" date="2024-05" db="EMBL/GenBank/DDBJ databases">
        <title>Genome Sequences of Four Agar- Degrading Marine Bacteria.</title>
        <authorList>
            <person name="Phillips E.K."/>
            <person name="Shaffer J.C."/>
            <person name="Henson M.W."/>
            <person name="Temperton B."/>
            <person name="Thrash C.J."/>
            <person name="Martin M.O."/>
        </authorList>
    </citation>
    <scope>NUCLEOTIDE SEQUENCE</scope>
    <source>
        <strain evidence="12">EKP203</strain>
    </source>
</reference>
<dbReference type="InterPro" id="IPR014017">
    <property type="entry name" value="DNA_helicase_UvrD-like_C"/>
</dbReference>
<name>A0ABT7Y6S0_9VIBR</name>
<sequence length="691" mass="79663">MQLSASSTARFFAQNEYQHVAIDGTELVISSPLLEERIPFHVWNGNVEVKRGFVWGSLVFYAHSEDDHQLAWCVQGLPWDRCRKFAQQAVLSYQEWHNKQCEQLNICLPKWESELHRLKSLPEFLPHSMVEDWREQVVDDLTQMSMSLEEAEHHKAQRIDQLRPWLLEAHTQVIERNDEWITNERANWEVLFRKIESSPLNETQQHAVLLNDNHNLVLAGAGSGKTSVLTARVAYLLQSHLANAEDVLLLAFGRDAVGEMSSRLADKVGLAADGVTVNTFHQLGMRILREVDGEMPKLSKLATDDKLRQAWCIDWLKKHWMTPANFKRWQKHLSQWPIAYLAGDDELGSNVENPKLIAWLDSQLAQLAAMARSKKDIQQMLVSHPEYSRLNSELALVWPCYQAWKQTLKESDEIDFNVMISRATQYVLKGRFKSQWRHIMVDEYQDISPQRLALIEALCASKHVDAVRLFAVGDDWQSIYQFTGSDVNLTTGFAQRFANSTIHHLDTTYRFNQKIGEVANRFIQQNPIQLKKTLISAKETKQASVFVAPQSRIEHALDELHRHARKKKSVLILGRNHYHQPEHLSTWKKSFSSLDIDFMTCHGSKGKEADYVFVVNVDEGQLPAKVKTLHLDSAVVQSDDSFAYAEERRLFYVALTRAKEKVWVMYKTNPSVFVKELIEQDYPVEIIESRG</sequence>
<dbReference type="CDD" id="cd17932">
    <property type="entry name" value="DEXQc_UvrD"/>
    <property type="match status" value="1"/>
</dbReference>
<keyword evidence="4 10" id="KW-0347">Helicase</keyword>